<evidence type="ECO:0000313" key="1">
    <source>
        <dbReference type="EMBL" id="KAI0036136.1"/>
    </source>
</evidence>
<proteinExistence type="predicted"/>
<name>A0ACB8QY10_9AGAM</name>
<organism evidence="1 2">
    <name type="scientific">Vararia minispora EC-137</name>
    <dbReference type="NCBI Taxonomy" id="1314806"/>
    <lineage>
        <taxon>Eukaryota</taxon>
        <taxon>Fungi</taxon>
        <taxon>Dikarya</taxon>
        <taxon>Basidiomycota</taxon>
        <taxon>Agaricomycotina</taxon>
        <taxon>Agaricomycetes</taxon>
        <taxon>Russulales</taxon>
        <taxon>Lachnocladiaceae</taxon>
        <taxon>Vararia</taxon>
    </lineage>
</organism>
<sequence length="190" mass="19976">MSPATVQPANIRETAQHKPDQTLTFGVSLAKSLSRDSSSSLSTGTGTMVAAEDGSRGWFGRSERSGSRGREVRSSGRGGAGNMRQSSAEGTPPRVGGPDDFSVTRGREPLPATARTSKSVSTGRGGAGNIREGRGVEPDEGKNIVNTSEAEHERRLIREHESSRVMGAYPSGRGGAGNIQRQPIPQKFTA</sequence>
<reference evidence="1" key="1">
    <citation type="submission" date="2021-02" db="EMBL/GenBank/DDBJ databases">
        <authorList>
            <consortium name="DOE Joint Genome Institute"/>
            <person name="Ahrendt S."/>
            <person name="Looney B.P."/>
            <person name="Miyauchi S."/>
            <person name="Morin E."/>
            <person name="Drula E."/>
            <person name="Courty P.E."/>
            <person name="Chicoki N."/>
            <person name="Fauchery L."/>
            <person name="Kohler A."/>
            <person name="Kuo A."/>
            <person name="Labutti K."/>
            <person name="Pangilinan J."/>
            <person name="Lipzen A."/>
            <person name="Riley R."/>
            <person name="Andreopoulos W."/>
            <person name="He G."/>
            <person name="Johnson J."/>
            <person name="Barry K.W."/>
            <person name="Grigoriev I.V."/>
            <person name="Nagy L."/>
            <person name="Hibbett D."/>
            <person name="Henrissat B."/>
            <person name="Matheny P.B."/>
            <person name="Labbe J."/>
            <person name="Martin F."/>
        </authorList>
    </citation>
    <scope>NUCLEOTIDE SEQUENCE</scope>
    <source>
        <strain evidence="1">EC-137</strain>
    </source>
</reference>
<protein>
    <submittedName>
        <fullName evidence="1">Uncharacterized protein</fullName>
    </submittedName>
</protein>
<comment type="caution">
    <text evidence="1">The sequence shown here is derived from an EMBL/GenBank/DDBJ whole genome shotgun (WGS) entry which is preliminary data.</text>
</comment>
<accession>A0ACB8QY10</accession>
<keyword evidence="2" id="KW-1185">Reference proteome</keyword>
<evidence type="ECO:0000313" key="2">
    <source>
        <dbReference type="Proteomes" id="UP000814128"/>
    </source>
</evidence>
<dbReference type="Proteomes" id="UP000814128">
    <property type="component" value="Unassembled WGS sequence"/>
</dbReference>
<reference evidence="1" key="2">
    <citation type="journal article" date="2022" name="New Phytol.">
        <title>Evolutionary transition to the ectomycorrhizal habit in the genomes of a hyperdiverse lineage of mushroom-forming fungi.</title>
        <authorList>
            <person name="Looney B."/>
            <person name="Miyauchi S."/>
            <person name="Morin E."/>
            <person name="Drula E."/>
            <person name="Courty P.E."/>
            <person name="Kohler A."/>
            <person name="Kuo A."/>
            <person name="LaButti K."/>
            <person name="Pangilinan J."/>
            <person name="Lipzen A."/>
            <person name="Riley R."/>
            <person name="Andreopoulos W."/>
            <person name="He G."/>
            <person name="Johnson J."/>
            <person name="Nolan M."/>
            <person name="Tritt A."/>
            <person name="Barry K.W."/>
            <person name="Grigoriev I.V."/>
            <person name="Nagy L.G."/>
            <person name="Hibbett D."/>
            <person name="Henrissat B."/>
            <person name="Matheny P.B."/>
            <person name="Labbe J."/>
            <person name="Martin F.M."/>
        </authorList>
    </citation>
    <scope>NUCLEOTIDE SEQUENCE</scope>
    <source>
        <strain evidence="1">EC-137</strain>
    </source>
</reference>
<gene>
    <name evidence="1" type="ORF">K488DRAFT_67894</name>
</gene>
<dbReference type="EMBL" id="MU273475">
    <property type="protein sequence ID" value="KAI0036136.1"/>
    <property type="molecule type" value="Genomic_DNA"/>
</dbReference>